<dbReference type="Pfam" id="PF00046">
    <property type="entry name" value="Homeodomain"/>
    <property type="match status" value="1"/>
</dbReference>
<dbReference type="CDD" id="cd00086">
    <property type="entry name" value="homeodomain"/>
    <property type="match status" value="1"/>
</dbReference>
<dbReference type="InterPro" id="IPR000047">
    <property type="entry name" value="HTH_motif"/>
</dbReference>
<dbReference type="GO" id="GO:0000978">
    <property type="term" value="F:RNA polymerase II cis-regulatory region sequence-specific DNA binding"/>
    <property type="evidence" value="ECO:0007669"/>
    <property type="project" value="TreeGrafter"/>
</dbReference>
<dbReference type="eggNOG" id="KOG0489">
    <property type="taxonomic scope" value="Eukaryota"/>
</dbReference>
<dbReference type="PROSITE" id="PS00027">
    <property type="entry name" value="HOMEOBOX_1"/>
    <property type="match status" value="1"/>
</dbReference>
<accession>A0A068Y1P0</accession>
<organism evidence="12 13">
    <name type="scientific">Echinococcus multilocularis</name>
    <name type="common">Fox tapeworm</name>
    <dbReference type="NCBI Taxonomy" id="6211"/>
    <lineage>
        <taxon>Eukaryota</taxon>
        <taxon>Metazoa</taxon>
        <taxon>Spiralia</taxon>
        <taxon>Lophotrochozoa</taxon>
        <taxon>Platyhelminthes</taxon>
        <taxon>Cestoda</taxon>
        <taxon>Eucestoda</taxon>
        <taxon>Cyclophyllidea</taxon>
        <taxon>Taeniidae</taxon>
        <taxon>Echinococcus</taxon>
    </lineage>
</organism>
<dbReference type="InterPro" id="IPR017970">
    <property type="entry name" value="Homeobox_CS"/>
</dbReference>
<evidence type="ECO:0000256" key="10">
    <source>
        <dbReference type="SAM" id="MobiDB-lite"/>
    </source>
</evidence>
<dbReference type="OrthoDB" id="6159439at2759"/>
<dbReference type="GO" id="GO:0005634">
    <property type="term" value="C:nucleus"/>
    <property type="evidence" value="ECO:0007669"/>
    <property type="project" value="UniProtKB-SubCell"/>
</dbReference>
<evidence type="ECO:0000256" key="4">
    <source>
        <dbReference type="ARBA" id="ARBA00023125"/>
    </source>
</evidence>
<evidence type="ECO:0000256" key="6">
    <source>
        <dbReference type="ARBA" id="ARBA00023163"/>
    </source>
</evidence>
<sequence>MGPLSLLFIMSDAPLEDPIKKKFTGNLPPYPRHLPAKSKSVSESNNNEGNSEMAPKNASRISFNTHQLTELEKEFHFSHYLTRTRRYEIASELGISETQVKIWFQNRRMKLKKRLKSDRNF</sequence>
<evidence type="ECO:0000259" key="11">
    <source>
        <dbReference type="PROSITE" id="PS50071"/>
    </source>
</evidence>
<dbReference type="PANTHER" id="PTHR45946">
    <property type="entry name" value="HOMEOBOX PROTEIN ROUGH-RELATED"/>
    <property type="match status" value="1"/>
</dbReference>
<dbReference type="Gene3D" id="1.10.10.60">
    <property type="entry name" value="Homeodomain-like"/>
    <property type="match status" value="1"/>
</dbReference>
<evidence type="ECO:0000256" key="2">
    <source>
        <dbReference type="ARBA" id="ARBA00022473"/>
    </source>
</evidence>
<dbReference type="EMBL" id="LN902843">
    <property type="protein sequence ID" value="CDS36986.1"/>
    <property type="molecule type" value="Genomic_DNA"/>
</dbReference>
<dbReference type="InterPro" id="IPR020479">
    <property type="entry name" value="HD_metazoa"/>
</dbReference>
<keyword evidence="3" id="KW-0805">Transcription regulation</keyword>
<keyword evidence="6" id="KW-0804">Transcription</keyword>
<evidence type="ECO:0000256" key="9">
    <source>
        <dbReference type="RuleBase" id="RU000682"/>
    </source>
</evidence>
<feature type="region of interest" description="Disordered" evidence="10">
    <location>
        <begin position="24"/>
        <end position="61"/>
    </location>
</feature>
<protein>
    <submittedName>
        <fullName evidence="12">Homeobox protein</fullName>
    </submittedName>
</protein>
<evidence type="ECO:0000256" key="1">
    <source>
        <dbReference type="ARBA" id="ARBA00004123"/>
    </source>
</evidence>
<dbReference type="PANTHER" id="PTHR45946:SF5">
    <property type="entry name" value="HOMEOBOX PROTEIN HOX-B1"/>
    <property type="match status" value="1"/>
</dbReference>
<evidence type="ECO:0000256" key="8">
    <source>
        <dbReference type="PROSITE-ProRule" id="PRU00108"/>
    </source>
</evidence>
<dbReference type="PRINTS" id="PR00024">
    <property type="entry name" value="HOMEOBOX"/>
</dbReference>
<dbReference type="InterPro" id="IPR001356">
    <property type="entry name" value="HD"/>
</dbReference>
<evidence type="ECO:0000256" key="5">
    <source>
        <dbReference type="ARBA" id="ARBA00023155"/>
    </source>
</evidence>
<evidence type="ECO:0000256" key="3">
    <source>
        <dbReference type="ARBA" id="ARBA00023015"/>
    </source>
</evidence>
<evidence type="ECO:0000313" key="12">
    <source>
        <dbReference type="EMBL" id="CDS36986.1"/>
    </source>
</evidence>
<dbReference type="PRINTS" id="PR00031">
    <property type="entry name" value="HTHREPRESSR"/>
</dbReference>
<evidence type="ECO:0000313" key="13">
    <source>
        <dbReference type="Proteomes" id="UP000017246"/>
    </source>
</evidence>
<gene>
    <name evidence="12" type="ORF">EmuJ_000421450</name>
</gene>
<dbReference type="SMART" id="SM00389">
    <property type="entry name" value="HOX"/>
    <property type="match status" value="1"/>
</dbReference>
<evidence type="ECO:0000256" key="7">
    <source>
        <dbReference type="ARBA" id="ARBA00023242"/>
    </source>
</evidence>
<feature type="domain" description="Homeobox" evidence="11">
    <location>
        <begin position="54"/>
        <end position="114"/>
    </location>
</feature>
<dbReference type="PROSITE" id="PS50071">
    <property type="entry name" value="HOMEOBOX_2"/>
    <property type="match status" value="1"/>
</dbReference>
<dbReference type="GO" id="GO:0000981">
    <property type="term" value="F:DNA-binding transcription factor activity, RNA polymerase II-specific"/>
    <property type="evidence" value="ECO:0007669"/>
    <property type="project" value="InterPro"/>
</dbReference>
<reference evidence="12" key="2">
    <citation type="submission" date="2015-11" db="EMBL/GenBank/DDBJ databases">
        <authorList>
            <person name="Zhang Y."/>
            <person name="Guo Z."/>
        </authorList>
    </citation>
    <scope>NUCLEOTIDE SEQUENCE</scope>
</reference>
<keyword evidence="2" id="KW-0217">Developmental protein</keyword>
<dbReference type="STRING" id="6211.A0A068Y1P0"/>
<name>A0A068Y1P0_ECHMU</name>
<feature type="compositionally biased region" description="Low complexity" evidence="10">
    <location>
        <begin position="41"/>
        <end position="52"/>
    </location>
</feature>
<dbReference type="InterPro" id="IPR046327">
    <property type="entry name" value="HXA1/B1/D1"/>
</dbReference>
<keyword evidence="5 8" id="KW-0371">Homeobox</keyword>
<proteinExistence type="predicted"/>
<dbReference type="Proteomes" id="UP000017246">
    <property type="component" value="Unassembled WGS sequence"/>
</dbReference>
<dbReference type="AlphaFoldDB" id="A0A068Y1P0"/>
<reference evidence="12" key="1">
    <citation type="journal article" date="2013" name="Nature">
        <title>The genomes of four tapeworm species reveal adaptations to parasitism.</title>
        <authorList>
            <person name="Tsai I.J."/>
            <person name="Zarowiecki M."/>
            <person name="Holroyd N."/>
            <person name="Garciarrubio A."/>
            <person name="Sanchez-Flores A."/>
            <person name="Brooks K.L."/>
            <person name="Tracey A."/>
            <person name="Bobes R.J."/>
            <person name="Fragoso G."/>
            <person name="Sciutto E."/>
            <person name="Aslett M."/>
            <person name="Beasley H."/>
            <person name="Bennett H.M."/>
            <person name="Cai J."/>
            <person name="Camicia F."/>
            <person name="Clark R."/>
            <person name="Cucher M."/>
            <person name="De Silva N."/>
            <person name="Day T.A."/>
            <person name="Deplazes P."/>
            <person name="Estrada K."/>
            <person name="Fernandez C."/>
            <person name="Holland P.W."/>
            <person name="Hou J."/>
            <person name="Hu S."/>
            <person name="Huckvale T."/>
            <person name="Hung S.S."/>
            <person name="Kamenetzky L."/>
            <person name="Keane J.A."/>
            <person name="Kiss F."/>
            <person name="Koziol U."/>
            <person name="Lambert O."/>
            <person name="Liu K."/>
            <person name="Luo X."/>
            <person name="Luo Y."/>
            <person name="Macchiaroli N."/>
            <person name="Nichol S."/>
            <person name="Paps J."/>
            <person name="Parkinson J."/>
            <person name="Pouchkina-Stantcheva N."/>
            <person name="Riddiford N."/>
            <person name="Rosenzvit M."/>
            <person name="Salinas G."/>
            <person name="Wasmuth J.D."/>
            <person name="Zamanian M."/>
            <person name="Zheng Y."/>
            <person name="Cai X."/>
            <person name="Soberon X."/>
            <person name="Olson P.D."/>
            <person name="Laclette J.P."/>
            <person name="Brehm K."/>
            <person name="Berriman M."/>
            <person name="Garciarrubio A."/>
            <person name="Bobes R.J."/>
            <person name="Fragoso G."/>
            <person name="Sanchez-Flores A."/>
            <person name="Estrada K."/>
            <person name="Cevallos M.A."/>
            <person name="Morett E."/>
            <person name="Gonzalez V."/>
            <person name="Portillo T."/>
            <person name="Ochoa-Leyva A."/>
            <person name="Jose M.V."/>
            <person name="Sciutto E."/>
            <person name="Landa A."/>
            <person name="Jimenez L."/>
            <person name="Valdes V."/>
            <person name="Carrero J.C."/>
            <person name="Larralde C."/>
            <person name="Morales-Montor J."/>
            <person name="Limon-Lason J."/>
            <person name="Soberon X."/>
            <person name="Laclette J.P."/>
        </authorList>
    </citation>
    <scope>NUCLEOTIDE SEQUENCE [LARGE SCALE GENOMIC DNA]</scope>
</reference>
<dbReference type="SUPFAM" id="SSF46689">
    <property type="entry name" value="Homeodomain-like"/>
    <property type="match status" value="1"/>
</dbReference>
<feature type="DNA-binding region" description="Homeobox" evidence="8">
    <location>
        <begin position="56"/>
        <end position="115"/>
    </location>
</feature>
<keyword evidence="7 8" id="KW-0539">Nucleus</keyword>
<keyword evidence="13" id="KW-1185">Reference proteome</keyword>
<comment type="subcellular location">
    <subcellularLocation>
        <location evidence="1 8 9">Nucleus</location>
    </subcellularLocation>
</comment>
<keyword evidence="4 8" id="KW-0238">DNA-binding</keyword>
<dbReference type="InterPro" id="IPR009057">
    <property type="entry name" value="Homeodomain-like_sf"/>
</dbReference>